<accession>A0ABQ0GAS9</accession>
<feature type="compositionally biased region" description="Acidic residues" evidence="2">
    <location>
        <begin position="241"/>
        <end position="260"/>
    </location>
</feature>
<organism evidence="4 5">
    <name type="scientific">Madurella fahalii</name>
    <dbReference type="NCBI Taxonomy" id="1157608"/>
    <lineage>
        <taxon>Eukaryota</taxon>
        <taxon>Fungi</taxon>
        <taxon>Dikarya</taxon>
        <taxon>Ascomycota</taxon>
        <taxon>Pezizomycotina</taxon>
        <taxon>Sordariomycetes</taxon>
        <taxon>Sordariomycetidae</taxon>
        <taxon>Sordariales</taxon>
        <taxon>Sordariales incertae sedis</taxon>
        <taxon>Madurella</taxon>
    </lineage>
</organism>
<dbReference type="SUPFAM" id="SSF53474">
    <property type="entry name" value="alpha/beta-Hydrolases"/>
    <property type="match status" value="1"/>
</dbReference>
<proteinExistence type="inferred from homology"/>
<name>A0ABQ0GAS9_9PEZI</name>
<evidence type="ECO:0000256" key="1">
    <source>
        <dbReference type="ARBA" id="ARBA00006499"/>
    </source>
</evidence>
<reference evidence="4 5" key="1">
    <citation type="submission" date="2024-09" db="EMBL/GenBank/DDBJ databases">
        <title>Itraconazole resistance in Madurella fahalii resulting from another homologue of gene encoding cytochrome P450 14-alpha sterol demethylase (CYP51).</title>
        <authorList>
            <person name="Yoshioka I."/>
            <person name="Fahal A.H."/>
            <person name="Kaneko S."/>
            <person name="Yaguchi T."/>
        </authorList>
    </citation>
    <scope>NUCLEOTIDE SEQUENCE [LARGE SCALE GENOMIC DNA]</scope>
    <source>
        <strain evidence="4 5">IFM 68171</strain>
    </source>
</reference>
<evidence type="ECO:0000313" key="4">
    <source>
        <dbReference type="EMBL" id="GAB1314824.1"/>
    </source>
</evidence>
<dbReference type="InterPro" id="IPR050565">
    <property type="entry name" value="LYPA1-2/EST-like"/>
</dbReference>
<dbReference type="InterPro" id="IPR003140">
    <property type="entry name" value="PLipase/COase/thioEstase"/>
</dbReference>
<comment type="similarity">
    <text evidence="1">Belongs to the AB hydrolase superfamily. AB hydrolase 2 family.</text>
</comment>
<gene>
    <name evidence="4" type="ORF">MFIFM68171_05034</name>
</gene>
<dbReference type="Pfam" id="PF02230">
    <property type="entry name" value="Abhydrolase_2"/>
    <property type="match status" value="2"/>
</dbReference>
<dbReference type="PANTHER" id="PTHR10655:SF64">
    <property type="entry name" value="PHOSPHOLIPASE_CARBOXYLESTERASE_THIOESTERASE DOMAIN-CONTAINING PROTEIN"/>
    <property type="match status" value="1"/>
</dbReference>
<dbReference type="InterPro" id="IPR029058">
    <property type="entry name" value="AB_hydrolase_fold"/>
</dbReference>
<dbReference type="PANTHER" id="PTHR10655">
    <property type="entry name" value="LYSOPHOSPHOLIPASE-RELATED"/>
    <property type="match status" value="1"/>
</dbReference>
<dbReference type="Gene3D" id="3.40.50.1820">
    <property type="entry name" value="alpha/beta hydrolase"/>
    <property type="match status" value="1"/>
</dbReference>
<evidence type="ECO:0000259" key="3">
    <source>
        <dbReference type="Pfam" id="PF02230"/>
    </source>
</evidence>
<protein>
    <recommendedName>
        <fullName evidence="3">Phospholipase/carboxylesterase/thioesterase domain-containing protein</fullName>
    </recommendedName>
</protein>
<sequence>MAPDPPGFFPPSLTIPPLTPPHKQTFILLHGRGSSASKFGPPFLSTVFRDPAATQKTTITLQTAFPNAKFVFPVAPRSRATIYKRSIINQWFDSWHMDLDPDLDTSIDTDALPYLYYHHHHHQEQQQQQKQQQGGRPRRRQNKYHQLGHEEWRAVDGLRETVAHLHGRIREEAALVGGSGNVFLGGISQGCAAGLVTMLLWEGEKLGGYLGICGWLPFERAVRRAIDDGVHINREEGGESAWEDDFDPFEREESDGEDEPVDVAARAVKVLRESLEWDDNSPTFRPLSFDTPILLGHGTEDTKVPIARGREAAECLKAAGLDASWKEYHGLGHWYSAEMLTDMTSFLRSRAGCESE</sequence>
<feature type="domain" description="Phospholipase/carboxylesterase/thioesterase" evidence="3">
    <location>
        <begin position="157"/>
        <end position="223"/>
    </location>
</feature>
<feature type="domain" description="Phospholipase/carboxylesterase/thioesterase" evidence="3">
    <location>
        <begin position="289"/>
        <end position="348"/>
    </location>
</feature>
<dbReference type="EMBL" id="BAAFSV010000002">
    <property type="protein sequence ID" value="GAB1314824.1"/>
    <property type="molecule type" value="Genomic_DNA"/>
</dbReference>
<evidence type="ECO:0000256" key="2">
    <source>
        <dbReference type="SAM" id="MobiDB-lite"/>
    </source>
</evidence>
<dbReference type="RefSeq" id="XP_070916555.1">
    <property type="nucleotide sequence ID" value="XM_071060454.1"/>
</dbReference>
<keyword evidence="5" id="KW-1185">Reference proteome</keyword>
<feature type="region of interest" description="Disordered" evidence="2">
    <location>
        <begin position="237"/>
        <end position="260"/>
    </location>
</feature>
<comment type="caution">
    <text evidence="4">The sequence shown here is derived from an EMBL/GenBank/DDBJ whole genome shotgun (WGS) entry which is preliminary data.</text>
</comment>
<evidence type="ECO:0000313" key="5">
    <source>
        <dbReference type="Proteomes" id="UP001628179"/>
    </source>
</evidence>
<dbReference type="Proteomes" id="UP001628179">
    <property type="component" value="Unassembled WGS sequence"/>
</dbReference>
<feature type="region of interest" description="Disordered" evidence="2">
    <location>
        <begin position="122"/>
        <end position="144"/>
    </location>
</feature>
<dbReference type="GeneID" id="98175777"/>